<organism evidence="1 2">
    <name type="scientific">Nakamurella multipartita (strain ATCC 700099 / DSM 44233 / CIP 104796 / JCM 9543 / NBRC 105858 / Y-104)</name>
    <name type="common">Microsphaera multipartita</name>
    <dbReference type="NCBI Taxonomy" id="479431"/>
    <lineage>
        <taxon>Bacteria</taxon>
        <taxon>Bacillati</taxon>
        <taxon>Actinomycetota</taxon>
        <taxon>Actinomycetes</taxon>
        <taxon>Nakamurellales</taxon>
        <taxon>Nakamurellaceae</taxon>
        <taxon>Nakamurella</taxon>
    </lineage>
</organism>
<evidence type="ECO:0000313" key="2">
    <source>
        <dbReference type="Proteomes" id="UP000002218"/>
    </source>
</evidence>
<dbReference type="eggNOG" id="COG0535">
    <property type="taxonomic scope" value="Bacteria"/>
</dbReference>
<sequence>MSAVSMGAPTGAPVPFVPELPYELHPAVEVRPEPFGALLYSFKTRRLSFLKDPDLVRVVRSLADHPTAAAALRAAGITDPVRLTMFERALATLATTDTIRERAS</sequence>
<dbReference type="AlphaFoldDB" id="C8X9C0"/>
<dbReference type="Proteomes" id="UP000002218">
    <property type="component" value="Chromosome"/>
</dbReference>
<evidence type="ECO:0000313" key="1">
    <source>
        <dbReference type="EMBL" id="ACV77188.1"/>
    </source>
</evidence>
<accession>C8X9C0</accession>
<dbReference type="EMBL" id="CP001737">
    <property type="protein sequence ID" value="ACV77188.1"/>
    <property type="molecule type" value="Genomic_DNA"/>
</dbReference>
<reference evidence="1 2" key="2">
    <citation type="journal article" date="2010" name="Stand. Genomic Sci.">
        <title>Complete genome sequence of Nakamurella multipartita type strain (Y-104).</title>
        <authorList>
            <person name="Tice H."/>
            <person name="Mayilraj S."/>
            <person name="Sims D."/>
            <person name="Lapidus A."/>
            <person name="Nolan M."/>
            <person name="Lucas S."/>
            <person name="Glavina Del Rio T."/>
            <person name="Copeland A."/>
            <person name="Cheng J.F."/>
            <person name="Meincke L."/>
            <person name="Bruce D."/>
            <person name="Goodwin L."/>
            <person name="Pitluck S."/>
            <person name="Ivanova N."/>
            <person name="Mavromatis K."/>
            <person name="Ovchinnikova G."/>
            <person name="Pati A."/>
            <person name="Chen A."/>
            <person name="Palaniappan K."/>
            <person name="Land M."/>
            <person name="Hauser L."/>
            <person name="Chang Y.J."/>
            <person name="Jeffries C.D."/>
            <person name="Detter J.C."/>
            <person name="Brettin T."/>
            <person name="Rohde M."/>
            <person name="Goker M."/>
            <person name="Bristow J."/>
            <person name="Eisen J.A."/>
            <person name="Markowitz V."/>
            <person name="Hugenholtz P."/>
            <person name="Kyrpides N.C."/>
            <person name="Klenk H.P."/>
            <person name="Chen F."/>
        </authorList>
    </citation>
    <scope>NUCLEOTIDE SEQUENCE [LARGE SCALE GENOMIC DNA]</scope>
    <source>
        <strain evidence="2">ATCC 700099 / DSM 44233 / CIP 104796 / JCM 9543 / NBRC 105858 / Y-104</strain>
    </source>
</reference>
<dbReference type="RefSeq" id="WP_015746104.1">
    <property type="nucleotide sequence ID" value="NC_013235.1"/>
</dbReference>
<dbReference type="HOGENOM" id="CLU_159310_1_0_11"/>
<dbReference type="NCBIfam" id="TIGR03967">
    <property type="entry name" value="mycofact_MftB"/>
    <property type="match status" value="1"/>
</dbReference>
<evidence type="ECO:0008006" key="3">
    <source>
        <dbReference type="Google" id="ProtNLM"/>
    </source>
</evidence>
<dbReference type="KEGG" id="nml:Namu_0774"/>
<reference evidence="2" key="1">
    <citation type="submission" date="2009-09" db="EMBL/GenBank/DDBJ databases">
        <title>The complete genome of Nakamurella multipartita DSM 44233.</title>
        <authorList>
            <consortium name="US DOE Joint Genome Institute (JGI-PGF)"/>
            <person name="Lucas S."/>
            <person name="Copeland A."/>
            <person name="Lapidus A."/>
            <person name="Glavina del Rio T."/>
            <person name="Dalin E."/>
            <person name="Tice H."/>
            <person name="Bruce D."/>
            <person name="Goodwin L."/>
            <person name="Pitluck S."/>
            <person name="Kyrpides N."/>
            <person name="Mavromatis K."/>
            <person name="Ivanova N."/>
            <person name="Ovchinnikova G."/>
            <person name="Sims D."/>
            <person name="Meincke L."/>
            <person name="Brettin T."/>
            <person name="Detter J.C."/>
            <person name="Han C."/>
            <person name="Larimer F."/>
            <person name="Land M."/>
            <person name="Hauser L."/>
            <person name="Markowitz V."/>
            <person name="Cheng J.-F."/>
            <person name="Hugenholtz P."/>
            <person name="Woyke T."/>
            <person name="Wu D."/>
            <person name="Klenk H.-P."/>
            <person name="Eisen J.A."/>
        </authorList>
    </citation>
    <scope>NUCLEOTIDE SEQUENCE [LARGE SCALE GENOMIC DNA]</scope>
    <source>
        <strain evidence="2">ATCC 700099 / DSM 44233 / CIP 104796 / JCM 9543 / NBRC 105858 / Y-104</strain>
    </source>
</reference>
<keyword evidence="2" id="KW-1185">Reference proteome</keyword>
<protein>
    <recommendedName>
        <fullName evidence="3">Mycofactocin system RPExFGAL protein</fullName>
    </recommendedName>
</protein>
<dbReference type="InterPro" id="IPR023850">
    <property type="entry name" value="MftB"/>
</dbReference>
<dbReference type="InParanoid" id="C8X9C0"/>
<dbReference type="OrthoDB" id="3784885at2"/>
<dbReference type="Pfam" id="PF26520">
    <property type="entry name" value="MftB_chaperone"/>
    <property type="match status" value="1"/>
</dbReference>
<gene>
    <name evidence="1" type="ordered locus">Namu_0774</name>
</gene>
<name>C8X9C0_NAKMY</name>
<dbReference type="STRING" id="479431.Namu_0774"/>
<proteinExistence type="predicted"/>